<dbReference type="Proteomes" id="UP000003919">
    <property type="component" value="Unassembled WGS sequence"/>
</dbReference>
<dbReference type="HOGENOM" id="CLU_1568443_0_0_10"/>
<sequence>MIDSIEKSNEKKHLLIVGKSEKERREFVDQLVGNSSKVIYRFPANIQGFDQYIDQVRTLFPFIPVNWYEQNPKKWTTNQVWDFHLDWTENTHSILIVMEEFGLMEEDWKIEILRHYLITSYHQEQPDKSNVNFQLILTQQEDDHLVDKLSSVIELKENEKRSARQMIEGKLKIVNLDWI</sequence>
<dbReference type="OrthoDB" id="1261239at2"/>
<organism evidence="1 2">
    <name type="scientific">Algoriphagus machipongonensis</name>
    <dbReference type="NCBI Taxonomy" id="388413"/>
    <lineage>
        <taxon>Bacteria</taxon>
        <taxon>Pseudomonadati</taxon>
        <taxon>Bacteroidota</taxon>
        <taxon>Cytophagia</taxon>
        <taxon>Cytophagales</taxon>
        <taxon>Cyclobacteriaceae</taxon>
        <taxon>Algoriphagus</taxon>
    </lineage>
</organism>
<evidence type="ECO:0000313" key="2">
    <source>
        <dbReference type="Proteomes" id="UP000003919"/>
    </source>
</evidence>
<accession>A3HWV7</accession>
<keyword evidence="2" id="KW-1185">Reference proteome</keyword>
<dbReference type="AlphaFoldDB" id="A3HWV7"/>
<gene>
    <name evidence="1" type="ORF">ALPR1_18628</name>
</gene>
<name>A3HWV7_9BACT</name>
<dbReference type="EMBL" id="AAXU02000001">
    <property type="protein sequence ID" value="EAZ81080.1"/>
    <property type="molecule type" value="Genomic_DNA"/>
</dbReference>
<evidence type="ECO:0000313" key="1">
    <source>
        <dbReference type="EMBL" id="EAZ81080.1"/>
    </source>
</evidence>
<comment type="caution">
    <text evidence="1">The sequence shown here is derived from an EMBL/GenBank/DDBJ whole genome shotgun (WGS) entry which is preliminary data.</text>
</comment>
<dbReference type="RefSeq" id="WP_008202737.1">
    <property type="nucleotide sequence ID" value="NZ_CM001023.1"/>
</dbReference>
<protein>
    <submittedName>
        <fullName evidence="1">Uncharacterized protein</fullName>
    </submittedName>
</protein>
<dbReference type="eggNOG" id="ENOG5032TTS">
    <property type="taxonomic scope" value="Bacteria"/>
</dbReference>
<reference evidence="1 2" key="1">
    <citation type="journal article" date="2011" name="J. Bacteriol.">
        <title>Complete genome sequence of Algoriphagus sp. PR1, bacterial prey of a colony-forming choanoflagellate.</title>
        <authorList>
            <person name="Alegado R.A."/>
            <person name="Ferriera S."/>
            <person name="Nusbaum C."/>
            <person name="Young S.K."/>
            <person name="Zeng Q."/>
            <person name="Imamovic A."/>
            <person name="Fairclough S.R."/>
            <person name="King N."/>
        </authorList>
    </citation>
    <scope>NUCLEOTIDE SEQUENCE [LARGE SCALE GENOMIC DNA]</scope>
    <source>
        <strain evidence="1 2">PR1</strain>
    </source>
</reference>
<proteinExistence type="predicted"/>